<dbReference type="CDD" id="cd06257">
    <property type="entry name" value="DnaJ"/>
    <property type="match status" value="1"/>
</dbReference>
<feature type="compositionally biased region" description="Polar residues" evidence="1">
    <location>
        <begin position="60"/>
        <end position="71"/>
    </location>
</feature>
<reference evidence="3 4" key="1">
    <citation type="submission" date="2024-09" db="EMBL/GenBank/DDBJ databases">
        <authorList>
            <person name="Sun Q."/>
            <person name="Mori K."/>
        </authorList>
    </citation>
    <scope>NUCLEOTIDE SEQUENCE [LARGE SCALE GENOMIC DNA]</scope>
    <source>
        <strain evidence="3 4">NCAIM B.02604</strain>
    </source>
</reference>
<feature type="domain" description="J" evidence="2">
    <location>
        <begin position="5"/>
        <end position="58"/>
    </location>
</feature>
<dbReference type="RefSeq" id="WP_377458031.1">
    <property type="nucleotide sequence ID" value="NZ_JBHLUB010000003.1"/>
</dbReference>
<sequence length="288" mass="30818">MTEAEAYEFFGLSPGADDAQVKKAYRQALRRAHPDAGGSAREFIAVKTAYGALQRARKTASGSEPTQQPASRPSRKRAADGKRSTKPTTIQPTIVGSALLTGLLNEFSFGETYQPGFFGGFSRSRQEQAEVERFTVAALSHRVPRPLPAARLVNSVKLPGTDRIPQVLVSGYRAVLFFPISVPDARYRYQDHALVSERGRIVLPQMAAARRAFEKACPSLNSIARAIAVTAALDSQRPTVSAPAGRGHELVSAANLATAVADAVLFLAEGPQPHTLDTGLIAQLAGIE</sequence>
<evidence type="ECO:0000313" key="3">
    <source>
        <dbReference type="EMBL" id="MFC0581344.1"/>
    </source>
</evidence>
<evidence type="ECO:0000256" key="1">
    <source>
        <dbReference type="SAM" id="MobiDB-lite"/>
    </source>
</evidence>
<keyword evidence="4" id="KW-1185">Reference proteome</keyword>
<organism evidence="3 4">
    <name type="scientific">Micrococcoides hystricis</name>
    <dbReference type="NCBI Taxonomy" id="1572761"/>
    <lineage>
        <taxon>Bacteria</taxon>
        <taxon>Bacillati</taxon>
        <taxon>Actinomycetota</taxon>
        <taxon>Actinomycetes</taxon>
        <taxon>Micrococcales</taxon>
        <taxon>Micrococcaceae</taxon>
        <taxon>Micrococcoides</taxon>
    </lineage>
</organism>
<evidence type="ECO:0000313" key="4">
    <source>
        <dbReference type="Proteomes" id="UP001589862"/>
    </source>
</evidence>
<dbReference type="InterPro" id="IPR036869">
    <property type="entry name" value="J_dom_sf"/>
</dbReference>
<protein>
    <submittedName>
        <fullName evidence="3">DnaJ family molecular chaperone</fullName>
    </submittedName>
</protein>
<comment type="caution">
    <text evidence="3">The sequence shown here is derived from an EMBL/GenBank/DDBJ whole genome shotgun (WGS) entry which is preliminary data.</text>
</comment>
<feature type="region of interest" description="Disordered" evidence="1">
    <location>
        <begin position="55"/>
        <end position="90"/>
    </location>
</feature>
<accession>A0ABV6P892</accession>
<dbReference type="Pfam" id="PF00226">
    <property type="entry name" value="DnaJ"/>
    <property type="match status" value="1"/>
</dbReference>
<dbReference type="SMART" id="SM00271">
    <property type="entry name" value="DnaJ"/>
    <property type="match status" value="1"/>
</dbReference>
<gene>
    <name evidence="3" type="ORF">ACFFFR_02920</name>
</gene>
<evidence type="ECO:0000259" key="2">
    <source>
        <dbReference type="PROSITE" id="PS50076"/>
    </source>
</evidence>
<dbReference type="SUPFAM" id="SSF46565">
    <property type="entry name" value="Chaperone J-domain"/>
    <property type="match status" value="1"/>
</dbReference>
<dbReference type="PROSITE" id="PS50076">
    <property type="entry name" value="DNAJ_2"/>
    <property type="match status" value="1"/>
</dbReference>
<dbReference type="Proteomes" id="UP001589862">
    <property type="component" value="Unassembled WGS sequence"/>
</dbReference>
<dbReference type="EMBL" id="JBHLUB010000003">
    <property type="protein sequence ID" value="MFC0581344.1"/>
    <property type="molecule type" value="Genomic_DNA"/>
</dbReference>
<dbReference type="Gene3D" id="1.10.287.110">
    <property type="entry name" value="DnaJ domain"/>
    <property type="match status" value="1"/>
</dbReference>
<dbReference type="InterPro" id="IPR001623">
    <property type="entry name" value="DnaJ_domain"/>
</dbReference>
<proteinExistence type="predicted"/>
<name>A0ABV6P892_9MICC</name>